<keyword evidence="2" id="KW-0596">Phosphopantetheine</keyword>
<dbReference type="Pfam" id="PF02801">
    <property type="entry name" value="Ketoacyl-synt_C"/>
    <property type="match status" value="1"/>
</dbReference>
<keyword evidence="11" id="KW-1185">Reference proteome</keyword>
<dbReference type="InterPro" id="IPR020841">
    <property type="entry name" value="PKS_Beta-ketoAc_synthase_dom"/>
</dbReference>
<comment type="caution">
    <text evidence="6">Lacks conserved residue(s) required for the propagation of feature annotation.</text>
</comment>
<organism evidence="10 11">
    <name type="scientific">Streptomyces tremellae</name>
    <dbReference type="NCBI Taxonomy" id="1124239"/>
    <lineage>
        <taxon>Bacteria</taxon>
        <taxon>Bacillati</taxon>
        <taxon>Actinomycetota</taxon>
        <taxon>Actinomycetes</taxon>
        <taxon>Kitasatosporales</taxon>
        <taxon>Streptomycetaceae</taxon>
        <taxon>Streptomyces</taxon>
    </lineage>
</organism>
<feature type="region of interest" description="N-terminal hotdog fold" evidence="6">
    <location>
        <begin position="895"/>
        <end position="1021"/>
    </location>
</feature>
<evidence type="ECO:0000256" key="6">
    <source>
        <dbReference type="PROSITE-ProRule" id="PRU01363"/>
    </source>
</evidence>
<dbReference type="CDD" id="cd00833">
    <property type="entry name" value="PKS"/>
    <property type="match status" value="1"/>
</dbReference>
<feature type="domain" description="Ketosynthase family 3 (KS3)" evidence="8">
    <location>
        <begin position="8"/>
        <end position="432"/>
    </location>
</feature>
<dbReference type="InterPro" id="IPR014031">
    <property type="entry name" value="Ketoacyl_synth_C"/>
</dbReference>
<dbReference type="Pfam" id="PF08659">
    <property type="entry name" value="KR"/>
    <property type="match status" value="1"/>
</dbReference>
<feature type="domain" description="Carrier" evidence="7">
    <location>
        <begin position="1672"/>
        <end position="1749"/>
    </location>
</feature>
<dbReference type="PANTHER" id="PTHR43775:SF37">
    <property type="entry name" value="SI:DKEY-61P9.11"/>
    <property type="match status" value="1"/>
</dbReference>
<evidence type="ECO:0000313" key="10">
    <source>
        <dbReference type="EMBL" id="GAA3723729.1"/>
    </source>
</evidence>
<feature type="region of interest" description="C-terminal hotdog fold" evidence="6">
    <location>
        <begin position="1036"/>
        <end position="1175"/>
    </location>
</feature>
<keyword evidence="3" id="KW-0597">Phosphoprotein</keyword>
<comment type="caution">
    <text evidence="10">The sequence shown here is derived from an EMBL/GenBank/DDBJ whole genome shotgun (WGS) entry which is preliminary data.</text>
</comment>
<evidence type="ECO:0000259" key="9">
    <source>
        <dbReference type="PROSITE" id="PS52019"/>
    </source>
</evidence>
<dbReference type="InterPro" id="IPR049900">
    <property type="entry name" value="PKS_mFAS_DH"/>
</dbReference>
<evidence type="ECO:0000256" key="1">
    <source>
        <dbReference type="ARBA" id="ARBA00004792"/>
    </source>
</evidence>
<evidence type="ECO:0000256" key="3">
    <source>
        <dbReference type="ARBA" id="ARBA00022553"/>
    </source>
</evidence>
<dbReference type="SMART" id="SM00827">
    <property type="entry name" value="PKS_AT"/>
    <property type="match status" value="1"/>
</dbReference>
<dbReference type="InterPro" id="IPR014030">
    <property type="entry name" value="Ketoacyl_synth_N"/>
</dbReference>
<dbReference type="Pfam" id="PF21089">
    <property type="entry name" value="PKS_DH_N"/>
    <property type="match status" value="1"/>
</dbReference>
<dbReference type="InterPro" id="IPR014043">
    <property type="entry name" value="Acyl_transferase_dom"/>
</dbReference>
<gene>
    <name evidence="10" type="primary">ppsA_1</name>
    <name evidence="10" type="ORF">GCM10023082_22290</name>
</gene>
<dbReference type="Pfam" id="PF00550">
    <property type="entry name" value="PP-binding"/>
    <property type="match status" value="1"/>
</dbReference>
<dbReference type="Proteomes" id="UP001499884">
    <property type="component" value="Unassembled WGS sequence"/>
</dbReference>
<protein>
    <submittedName>
        <fullName evidence="10">Phthiocerol type I polyketide synthase PpsA</fullName>
    </submittedName>
</protein>
<keyword evidence="5" id="KW-0045">Antibiotic biosynthesis</keyword>
<dbReference type="SMART" id="SM00825">
    <property type="entry name" value="PKS_KS"/>
    <property type="match status" value="1"/>
</dbReference>
<dbReference type="SMART" id="SM01294">
    <property type="entry name" value="PKS_PP_betabranch"/>
    <property type="match status" value="1"/>
</dbReference>
<dbReference type="InterPro" id="IPR020807">
    <property type="entry name" value="PKS_DH"/>
</dbReference>
<dbReference type="PROSITE" id="PS52019">
    <property type="entry name" value="PKS_MFAS_DH"/>
    <property type="match status" value="1"/>
</dbReference>
<dbReference type="Gene3D" id="1.10.1200.10">
    <property type="entry name" value="ACP-like"/>
    <property type="match status" value="1"/>
</dbReference>
<dbReference type="Gene3D" id="3.30.70.3290">
    <property type="match status" value="1"/>
</dbReference>
<dbReference type="PROSITE" id="PS52004">
    <property type="entry name" value="KS3_2"/>
    <property type="match status" value="1"/>
</dbReference>
<dbReference type="InterPro" id="IPR001227">
    <property type="entry name" value="Ac_transferase_dom_sf"/>
</dbReference>
<dbReference type="InterPro" id="IPR006162">
    <property type="entry name" value="Ppantetheine_attach_site"/>
</dbReference>
<dbReference type="InterPro" id="IPR036291">
    <property type="entry name" value="NAD(P)-bd_dom_sf"/>
</dbReference>
<reference evidence="11" key="1">
    <citation type="journal article" date="2019" name="Int. J. Syst. Evol. Microbiol.">
        <title>The Global Catalogue of Microorganisms (GCM) 10K type strain sequencing project: providing services to taxonomists for standard genome sequencing and annotation.</title>
        <authorList>
            <consortium name="The Broad Institute Genomics Platform"/>
            <consortium name="The Broad Institute Genome Sequencing Center for Infectious Disease"/>
            <person name="Wu L."/>
            <person name="Ma J."/>
        </authorList>
    </citation>
    <scope>NUCLEOTIDE SEQUENCE [LARGE SCALE GENOMIC DNA]</scope>
    <source>
        <strain evidence="11">JCM 30846</strain>
    </source>
</reference>
<feature type="domain" description="PKS/mFAS DH" evidence="9">
    <location>
        <begin position="895"/>
        <end position="1175"/>
    </location>
</feature>
<dbReference type="Pfam" id="PF14765">
    <property type="entry name" value="PS-DH"/>
    <property type="match status" value="1"/>
</dbReference>
<dbReference type="InterPro" id="IPR036736">
    <property type="entry name" value="ACP-like_sf"/>
</dbReference>
<dbReference type="PROSITE" id="PS00012">
    <property type="entry name" value="PHOSPHOPANTETHEINE"/>
    <property type="match status" value="1"/>
</dbReference>
<dbReference type="Pfam" id="PF00109">
    <property type="entry name" value="ketoacyl-synt"/>
    <property type="match status" value="1"/>
</dbReference>
<dbReference type="InterPro" id="IPR032821">
    <property type="entry name" value="PKS_assoc"/>
</dbReference>
<dbReference type="InterPro" id="IPR049551">
    <property type="entry name" value="PKS_DH_C"/>
</dbReference>
<sequence>MTPRDEADDAIAVIGMSCRFAPDLATPEKLWSFLADGASRISDMPDKRWEPYTSGSPEATAILRKTTRHGAFLDDIEGFDAEFFQITPREAEFLDPQQRICLELAWEALGDAGVPPLSLSGTEAGVYMSANSNDYGRRLLEDIPRTGAWAVNGTTYYGMANRISYFLDLRGPSIAVDTACAGSLTALHVAAQSLRLGETPLAIVGGINIMATPALVVALDAAGATAPDGRSKAFDQAANGYGRGEGAGVMVLKRLTDARRDGDRVRAVIVGSGVFQDGRSDGMMAPNGDAQEHMLRQVYERAGIEPASVDYVEAHGTGTPLGDVAESRALGAVLGAVRPAGDPLLFGTLKPNIGHVEAASGIAGAIKVVLSMEHGLIPASPHEVVNPDLDLAAQGLRLVGETTRWPRRDGPRRAGVSSYGVGGTVAHLILEEAPEAPAGRTPDAGPEETPRVFPLSAVAEAGVRSLAGSVAQWVREDTGTSLSSVAHTLTRRRSHLAVRGAVVASSKAELAERLDVLAAGDRSPQVAFGQVVAGAPGAVWVFSGHGAQWTGMGRGLLRDAPAFARTVDELAEVFRAELGWTPREVIDEGGPWTVTTVQAMTFAMQVALAETWHAQGARPAAVIGHSVGEIAAAVVAGALGLKDAARFACRRAKALEAVAGRGAMALVGLPFAEAAERLAGRADVVAAISAGARSAVVSGDTEAVGELARRLRAEGVDVRRVNSDVAFHSPHMDAVLPQVSAAARELTARKPRVPLYSTALEDPRSGQPREGAYWETNLRAPVRFAEAVAAALDDGARVFLEVSAHPLVAHSVTETAHAAGAEDVLVAVSLRRDQPELGTLLVNLAQLHCAGVEVDWRYEGELAALPAVHWQHRPYWIFPERSAESRGRGHDPDTHTLLGGLSTVASAPAQRVWQTHLDMSSRPYHQDHKVVGVETVPASVVINSFVTAAARDGGTPGLTDIVLRTPLAATPPRVVQVVLDQNQVRLASRIRRADGAGGDEDQDHEWITHATANVDRGAVVGSRPMEDVEAIRARCPEEWTWTRVDQIFRNMGVDGYTFPWVVEELRRNAAEQLAVVTVDHTPKLHPSSWTAVIDGALTVSGVLVTQEDSRTLRTSSHLDAIAFRGDPPGRIVVHTTRSAASPETTIDVLVSDMDGNVVCEATGLRFTQVHDKPGSALPPRRLVHEIAWEPVGPSTDSGLPVEHAVLLGAEAVTAPLAERFAARGVPCLRLERAQDLPHVPGNGNGVLVVAPEPQRAGETPEEAAERCAWTLIDAAQHLGRRPSRTADGTGQPLRLWCVTTGVRAPRRESDLSHAPLWGVSRIIAGERSDLWGGVVDLAAEAAPIGAGTADLLLDLFRGLDGTEDIVSVTQDGAFAARLTQVERPAGNQAPELRPNGTYLITGGLGGIGLEVARHLADRGARRLVLAGRRGLPPRSKWERVREPAVRARVDAVLALEARGVTVRVLALDISDADAAAAALSPSALDLPPIRGVVHAAGVVSDALVDKTNRQGLRTTLAPKAGGAMALHRLFPAGTLDFFTMFSSCGQLVRLTGQASYAAANSFLDALAVLRHADGHTETTSLGWTQWWGTGMGETTAGTTILEAESRGLGGISAAEAFRAWSFADQLRSPYAAILRVLPERSLPVFSRLQAAEAEEYGAGAETVDWAALSEGEIAERVLAEVHGSVAAELSLPTADIAVDRPLVELGVDSVMTVGLRVRLHRRFGVDLPPTILWSSPTVRALADFLAGEIRGDDTAEDGAGAVEAAVPA</sequence>
<evidence type="ECO:0000256" key="4">
    <source>
        <dbReference type="ARBA" id="ARBA00022679"/>
    </source>
</evidence>
<dbReference type="PANTHER" id="PTHR43775">
    <property type="entry name" value="FATTY ACID SYNTHASE"/>
    <property type="match status" value="1"/>
</dbReference>
<comment type="pathway">
    <text evidence="1">Antibiotic biosynthesis.</text>
</comment>
<evidence type="ECO:0000256" key="5">
    <source>
        <dbReference type="ARBA" id="ARBA00023194"/>
    </source>
</evidence>
<dbReference type="InterPro" id="IPR049552">
    <property type="entry name" value="PKS_DH_N"/>
</dbReference>
<proteinExistence type="predicted"/>
<dbReference type="InterPro" id="IPR050091">
    <property type="entry name" value="PKS_NRPS_Biosynth_Enz"/>
</dbReference>
<dbReference type="SUPFAM" id="SSF51735">
    <property type="entry name" value="NAD(P)-binding Rossmann-fold domains"/>
    <property type="match status" value="2"/>
</dbReference>
<evidence type="ECO:0000313" key="11">
    <source>
        <dbReference type="Proteomes" id="UP001499884"/>
    </source>
</evidence>
<accession>A0ABP7ESU6</accession>
<evidence type="ECO:0000259" key="8">
    <source>
        <dbReference type="PROSITE" id="PS52004"/>
    </source>
</evidence>
<dbReference type="Gene3D" id="3.40.47.10">
    <property type="match status" value="1"/>
</dbReference>
<dbReference type="InterPro" id="IPR042104">
    <property type="entry name" value="PKS_dehydratase_sf"/>
</dbReference>
<evidence type="ECO:0000259" key="7">
    <source>
        <dbReference type="PROSITE" id="PS50075"/>
    </source>
</evidence>
<dbReference type="Gene3D" id="3.10.129.110">
    <property type="entry name" value="Polyketide synthase dehydratase"/>
    <property type="match status" value="1"/>
</dbReference>
<evidence type="ECO:0000256" key="2">
    <source>
        <dbReference type="ARBA" id="ARBA00022450"/>
    </source>
</evidence>
<dbReference type="SMART" id="SM00826">
    <property type="entry name" value="PKS_DH"/>
    <property type="match status" value="1"/>
</dbReference>
<dbReference type="SMART" id="SM00823">
    <property type="entry name" value="PKS_PP"/>
    <property type="match status" value="1"/>
</dbReference>
<dbReference type="Gene3D" id="3.40.366.10">
    <property type="entry name" value="Malonyl-Coenzyme A Acyl Carrier Protein, domain 2"/>
    <property type="match status" value="1"/>
</dbReference>
<dbReference type="InterPro" id="IPR009081">
    <property type="entry name" value="PP-bd_ACP"/>
</dbReference>
<dbReference type="InterPro" id="IPR057326">
    <property type="entry name" value="KR_dom"/>
</dbReference>
<dbReference type="InterPro" id="IPR013968">
    <property type="entry name" value="PKS_KR"/>
</dbReference>
<dbReference type="SUPFAM" id="SSF55048">
    <property type="entry name" value="Probable ACP-binding domain of malonyl-CoA ACP transacylase"/>
    <property type="match status" value="1"/>
</dbReference>
<dbReference type="InterPro" id="IPR016039">
    <property type="entry name" value="Thiolase-like"/>
</dbReference>
<dbReference type="InterPro" id="IPR016036">
    <property type="entry name" value="Malonyl_transacylase_ACP-bd"/>
</dbReference>
<dbReference type="SMART" id="SM00822">
    <property type="entry name" value="PKS_KR"/>
    <property type="match status" value="1"/>
</dbReference>
<dbReference type="Pfam" id="PF00698">
    <property type="entry name" value="Acyl_transf_1"/>
    <property type="match status" value="1"/>
</dbReference>
<dbReference type="SUPFAM" id="SSF47336">
    <property type="entry name" value="ACP-like"/>
    <property type="match status" value="1"/>
</dbReference>
<dbReference type="SUPFAM" id="SSF52151">
    <property type="entry name" value="FabD/lysophospholipase-like"/>
    <property type="match status" value="1"/>
</dbReference>
<keyword evidence="4" id="KW-0808">Transferase</keyword>
<dbReference type="Pfam" id="PF16197">
    <property type="entry name" value="KAsynt_C_assoc"/>
    <property type="match status" value="1"/>
</dbReference>
<dbReference type="Gene3D" id="3.40.50.720">
    <property type="entry name" value="NAD(P)-binding Rossmann-like Domain"/>
    <property type="match status" value="1"/>
</dbReference>
<dbReference type="RefSeq" id="WP_345644703.1">
    <property type="nucleotide sequence ID" value="NZ_BAABEP010000011.1"/>
</dbReference>
<dbReference type="PROSITE" id="PS50075">
    <property type="entry name" value="CARRIER"/>
    <property type="match status" value="1"/>
</dbReference>
<dbReference type="InterPro" id="IPR016035">
    <property type="entry name" value="Acyl_Trfase/lysoPLipase"/>
</dbReference>
<name>A0ABP7ESU6_9ACTN</name>
<dbReference type="EMBL" id="BAABEP010000011">
    <property type="protein sequence ID" value="GAA3723729.1"/>
    <property type="molecule type" value="Genomic_DNA"/>
</dbReference>
<dbReference type="SUPFAM" id="SSF53901">
    <property type="entry name" value="Thiolase-like"/>
    <property type="match status" value="1"/>
</dbReference>
<dbReference type="InterPro" id="IPR020806">
    <property type="entry name" value="PKS_PP-bd"/>
</dbReference>